<keyword evidence="4" id="KW-1133">Transmembrane helix</keyword>
<dbReference type="InParanoid" id="A0A078BCD2"/>
<dbReference type="SMART" id="SM00181">
    <property type="entry name" value="EGF"/>
    <property type="match status" value="5"/>
</dbReference>
<proteinExistence type="predicted"/>
<feature type="transmembrane region" description="Helical" evidence="4">
    <location>
        <begin position="1218"/>
        <end position="1239"/>
    </location>
</feature>
<keyword evidence="1" id="KW-0732">Signal</keyword>
<feature type="transmembrane region" description="Helical" evidence="4">
    <location>
        <begin position="1541"/>
        <end position="1566"/>
    </location>
</feature>
<dbReference type="OrthoDB" id="300641at2759"/>
<feature type="transmembrane region" description="Helical" evidence="4">
    <location>
        <begin position="1481"/>
        <end position="1499"/>
    </location>
</feature>
<keyword evidence="2" id="KW-0677">Repeat</keyword>
<dbReference type="NCBIfam" id="TIGR02232">
    <property type="entry name" value="myxo_disulf_rpt"/>
    <property type="match status" value="1"/>
</dbReference>
<evidence type="ECO:0000259" key="5">
    <source>
        <dbReference type="SMART" id="SM00181"/>
    </source>
</evidence>
<feature type="domain" description="EGF-like" evidence="5">
    <location>
        <begin position="739"/>
        <end position="780"/>
    </location>
</feature>
<evidence type="ECO:0000313" key="6">
    <source>
        <dbReference type="EMBL" id="CDW91263.1"/>
    </source>
</evidence>
<feature type="domain" description="EGF-like" evidence="5">
    <location>
        <begin position="832"/>
        <end position="863"/>
    </location>
</feature>
<feature type="transmembrane region" description="Helical" evidence="4">
    <location>
        <begin position="1327"/>
        <end position="1343"/>
    </location>
</feature>
<gene>
    <name evidence="6" type="primary">Contig13332.g14233</name>
    <name evidence="6" type="ORF">STYLEM_20416</name>
</gene>
<dbReference type="CDD" id="cd00064">
    <property type="entry name" value="FU"/>
    <property type="match status" value="6"/>
</dbReference>
<organism evidence="6 7">
    <name type="scientific">Stylonychia lemnae</name>
    <name type="common">Ciliate</name>
    <dbReference type="NCBI Taxonomy" id="5949"/>
    <lineage>
        <taxon>Eukaryota</taxon>
        <taxon>Sar</taxon>
        <taxon>Alveolata</taxon>
        <taxon>Ciliophora</taxon>
        <taxon>Intramacronucleata</taxon>
        <taxon>Spirotrichea</taxon>
        <taxon>Stichotrichia</taxon>
        <taxon>Sporadotrichida</taxon>
        <taxon>Oxytrichidae</taxon>
        <taxon>Stylonychinae</taxon>
        <taxon>Stylonychia</taxon>
    </lineage>
</organism>
<dbReference type="InterPro" id="IPR011936">
    <property type="entry name" value="Myxo_disulph_rpt"/>
</dbReference>
<accession>A0A078BCD2</accession>
<name>A0A078BCD2_STYLE</name>
<dbReference type="Gene3D" id="2.10.220.10">
    <property type="entry name" value="Hormone Receptor, Insulin-like Growth Factor Receptor 1, Chain A, domain 2"/>
    <property type="match status" value="5"/>
</dbReference>
<feature type="transmembrane region" description="Helical" evidence="4">
    <location>
        <begin position="1251"/>
        <end position="1270"/>
    </location>
</feature>
<dbReference type="InterPro" id="IPR009030">
    <property type="entry name" value="Growth_fac_rcpt_cys_sf"/>
</dbReference>
<dbReference type="Proteomes" id="UP000039865">
    <property type="component" value="Unassembled WGS sequence"/>
</dbReference>
<keyword evidence="4" id="KW-0472">Membrane</keyword>
<feature type="transmembrane region" description="Helical" evidence="4">
    <location>
        <begin position="1506"/>
        <end position="1529"/>
    </location>
</feature>
<feature type="transmembrane region" description="Helical" evidence="4">
    <location>
        <begin position="1364"/>
        <end position="1388"/>
    </location>
</feature>
<evidence type="ECO:0000256" key="1">
    <source>
        <dbReference type="ARBA" id="ARBA00022729"/>
    </source>
</evidence>
<feature type="domain" description="EGF-like" evidence="5">
    <location>
        <begin position="781"/>
        <end position="814"/>
    </location>
</feature>
<evidence type="ECO:0000256" key="2">
    <source>
        <dbReference type="ARBA" id="ARBA00022737"/>
    </source>
</evidence>
<dbReference type="PANTHER" id="PTHR15332:SF175">
    <property type="entry name" value="PROPROTEIN CONVERTASE SUBTILISIN_KEXIN TYPE 5-LIKE"/>
    <property type="match status" value="1"/>
</dbReference>
<dbReference type="SUPFAM" id="SSF49899">
    <property type="entry name" value="Concanavalin A-like lectins/glucanases"/>
    <property type="match status" value="1"/>
</dbReference>
<dbReference type="PANTHER" id="PTHR15332">
    <property type="entry name" value="PROPROTEIN CONVERTASE SUBTILISIN_KEXIN TYPE 5-LIKE"/>
    <property type="match status" value="1"/>
</dbReference>
<keyword evidence="7" id="KW-1185">Reference proteome</keyword>
<feature type="domain" description="EGF-like" evidence="5">
    <location>
        <begin position="984"/>
        <end position="1015"/>
    </location>
</feature>
<sequence>MLSSTYHCQTTTPDHYYDFSKVKSINGVNYVFDQITKDDRTAFGFLPERKCPKGSSTWPIQGPDGLQFSQKTDSLRLENSNNLQLTNKFLIAVWVKLPYCQTSSDFCQKRQNSRSMITYYCRQERFFTQTRFDQDALQSTTVSLGVEWQTDKLKFATRINAPSVGSSLNALSFTQHPRYMVVNSTLHNAGWYLLAFSADSSNPGTLIKFSLRIRGGPTNGYDNYLETLNNFAFYDPDSKKSDTYIGAYCQSQSHYQSGSQSTIGRLYIWKSFANVDRDNQFDRFFFRSGNAVLPKCSGLIPCSFCVIGQEQLTTSPADSLTLKCTTEANAADPKKMLLTHWDFDDETNITKYIYDKSGNGFNLMKEPLDDSSSKDVFRIYGQGYMFYGDSYLKSVNNANFYNFPQFTIEAWIRRYQDTFTYPTTNQAAGLFRIVDDTDSTLLEIFIDQEGSGFVIQDLAGQRVKPLAAAKIFLTTNTSDQIDSKSSSLLKYSDTARLKISNKRTMIYKSIKIYSYAQWFDETNNTFSRTCTKVGNQGVCDVCPLDTKKCLSACNQNQYGLNCADCHKFCGHCTGPNITDCVYCNRDGSSINMFHSNAYGNCSCISGYYYNSTTDQCEQCHANCKSCFGQLKSQCFSCQSAKDFHPPYSCVDDCSDDLVVNGTSLGFFERSETINGNSVKFCSKCHPYCKQCYGDMNSDCNTCQPDYYIKATTCYDVCPSGFQANQATKLCEPCHADCKICSGPLKNQCLQCTDSTLYQQNGKCLANCDDGFYPDGNKQCQECNKACAICTSKFASDCTACKSGYYLEWLGTTCKTYCDDGYYPDSLTNQCLMCHYSCGTCTGAGPAMCQVCAPGYLKSGLYCVTECKDSEYIVNGTCRQCDPKCLTCFGISENQCNSCAENLITSQGYFKYESSCLEKCPDGYYQDNLVKICRKCKPECATCLTYDFCTSCIYGPYQLNDGECTYFTCLDNQYRAIKPQLSCFECDSSCKTCQGESEFDCLSCNAEDKFVAQQCLSCNQQPGMTEPIDDSVSGCVEICGDGFNYGSYQCDDGNLINGDGCSSICIIEQGFNCTTGTKFTPSVCMDNKNPTPRISLIASNNYIYIEFDEEVILSEELNTTSLDIKIQGSQGNYKFDWRLGDSYKTAEPLQLIVIETSIYQSLKGNEKEIVIVTFQSSSIYKDPTGNGMNVKPMYAYLNKYDYIDPETKAKLNAAGDTSMLATFGAVAINLAISLVFGGSISAMWTMVNTIQLISLLPLCNVNYPPITLLIFEKMLGSHGESTIIPNFLYDKLIARPGSQVIIEPALNHKFDTYGWQISNFIYLSGRKIIIWTLIIVAYPFVWYMKNKYSDKHKLCKLWVGTEQKFRYTLLLRGVIMSYVSMYLAFVLGIFQMNLTTMENTISAFTAIAFGIILTYLPILLMNILQKNYEKIQSDKFMLSYSTVVKEVDLSHPIRYMYYPVFLLRRAVFSISLVLFAEKPQDQIIFMSMTAIVMMVYVILIKPQKDRVMIILTAYGEGLILFLHIFSSLFLDDNLSEEKSNLYGWLVIVIIGLYILTNWTVIIIITVIQMKQNWKDYKEKKKSQKIKTEEDMEYKKWKKKRQIKKRIDKEIERQSMLDKFEKDQLGQSMNITNNLLSPIPLNKNKSNNSQMSLLNLPDYSYANFRQNSQLIDIDSNNIFNNQALIEQIEEEQLHSRRSNINSKQISIQPKILQKSGEVSKLFQPIDAYQFQSSILNRNESEFPSLTSHSTLNSYIQQRLAEFEENHIYLEVKQAE</sequence>
<feature type="domain" description="EGF-like" evidence="5">
    <location>
        <begin position="690"/>
        <end position="731"/>
    </location>
</feature>
<keyword evidence="3" id="KW-1015">Disulfide bond</keyword>
<evidence type="ECO:0000256" key="3">
    <source>
        <dbReference type="ARBA" id="ARBA00023157"/>
    </source>
</evidence>
<dbReference type="SUPFAM" id="SSF57184">
    <property type="entry name" value="Growth factor receptor domain"/>
    <property type="match status" value="3"/>
</dbReference>
<dbReference type="Gene3D" id="2.60.120.200">
    <property type="match status" value="1"/>
</dbReference>
<evidence type="ECO:0000313" key="7">
    <source>
        <dbReference type="Proteomes" id="UP000039865"/>
    </source>
</evidence>
<dbReference type="EMBL" id="CCKQ01019245">
    <property type="protein sequence ID" value="CDW91263.1"/>
    <property type="molecule type" value="Genomic_DNA"/>
</dbReference>
<dbReference type="SMART" id="SM00261">
    <property type="entry name" value="FU"/>
    <property type="match status" value="9"/>
</dbReference>
<feature type="transmembrane region" description="Helical" evidence="4">
    <location>
        <begin position="1400"/>
        <end position="1423"/>
    </location>
</feature>
<evidence type="ECO:0000256" key="4">
    <source>
        <dbReference type="SAM" id="Phobius"/>
    </source>
</evidence>
<reference evidence="6 7" key="1">
    <citation type="submission" date="2014-06" db="EMBL/GenBank/DDBJ databases">
        <authorList>
            <person name="Swart Estienne"/>
        </authorList>
    </citation>
    <scope>NUCLEOTIDE SEQUENCE [LARGE SCALE GENOMIC DNA]</scope>
    <source>
        <strain evidence="6 7">130c</strain>
    </source>
</reference>
<dbReference type="InterPro" id="IPR006212">
    <property type="entry name" value="Furin_repeat"/>
</dbReference>
<dbReference type="InterPro" id="IPR013320">
    <property type="entry name" value="ConA-like_dom_sf"/>
</dbReference>
<feature type="transmembrane region" description="Helical" evidence="4">
    <location>
        <begin position="1454"/>
        <end position="1475"/>
    </location>
</feature>
<keyword evidence="4" id="KW-0812">Transmembrane</keyword>
<protein>
    <submittedName>
        <fullName evidence="6">Fu domain containing protein</fullName>
    </submittedName>
</protein>
<dbReference type="InterPro" id="IPR000742">
    <property type="entry name" value="EGF"/>
</dbReference>